<dbReference type="Proteomes" id="UP000037151">
    <property type="component" value="Unassembled WGS sequence"/>
</dbReference>
<dbReference type="PATRIC" id="fig|42234.21.peg.2309"/>
<accession>A0A0L0KHD6</accession>
<dbReference type="EMBL" id="JPPY01000073">
    <property type="protein sequence ID" value="KND37025.1"/>
    <property type="molecule type" value="Genomic_DNA"/>
</dbReference>
<comment type="caution">
    <text evidence="1">The sequence shown here is derived from an EMBL/GenBank/DDBJ whole genome shotgun (WGS) entry which is preliminary data.</text>
</comment>
<dbReference type="NCBIfam" id="TIGR02548">
    <property type="entry name" value="casB_cse2"/>
    <property type="match status" value="1"/>
</dbReference>
<proteinExistence type="predicted"/>
<dbReference type="RefSeq" id="WP_050370500.1">
    <property type="nucleotide sequence ID" value="NZ_KQ257813.1"/>
</dbReference>
<sequence>MNPDPSQSAQLLTRWLTSLVHSRDYGALARLRRPTMEEKPHIQAGNFDVERREVFEQVAFLFAVYHQGAAKPEWGYGSVGTAARRIGTGPEDPGACRLVDRIVASRRPPLRHLQHTIARLRSCEKPPPHWPRLADDLTRWRDKEARIAYHWALDFHAPTPKKGIN</sequence>
<evidence type="ECO:0008006" key="3">
    <source>
        <dbReference type="Google" id="ProtNLM"/>
    </source>
</evidence>
<dbReference type="OrthoDB" id="4175696at2"/>
<dbReference type="InterPro" id="IPR013382">
    <property type="entry name" value="CRISPR-assoc_prot_Cse2"/>
</dbReference>
<gene>
    <name evidence="1" type="ORF">IQ63_11205</name>
</gene>
<dbReference type="Pfam" id="PF09485">
    <property type="entry name" value="CRISPR_Cse2"/>
    <property type="match status" value="1"/>
</dbReference>
<dbReference type="Gene3D" id="1.10.520.40">
    <property type="entry name" value="CRISPR-associated protein Cse2"/>
    <property type="match status" value="1"/>
</dbReference>
<dbReference type="AlphaFoldDB" id="A0A0L0KHD6"/>
<evidence type="ECO:0000313" key="1">
    <source>
        <dbReference type="EMBL" id="KND37025.1"/>
    </source>
</evidence>
<name>A0A0L0KHD6_9ACTN</name>
<evidence type="ECO:0000313" key="2">
    <source>
        <dbReference type="Proteomes" id="UP000037151"/>
    </source>
</evidence>
<dbReference type="InterPro" id="IPR038287">
    <property type="entry name" value="Cse2_sf"/>
</dbReference>
<reference evidence="2" key="1">
    <citation type="submission" date="2014-07" db="EMBL/GenBank/DDBJ databases">
        <title>Genome sequencing of plant-pathogenic Streptomyces species.</title>
        <authorList>
            <person name="Harrison J."/>
            <person name="Sapp M."/>
            <person name="Thwaites R."/>
            <person name="Studholme D.J."/>
        </authorList>
    </citation>
    <scope>NUCLEOTIDE SEQUENCE [LARGE SCALE GENOMIC DNA]</scope>
    <source>
        <strain evidence="2">NCPPB 4445</strain>
    </source>
</reference>
<organism evidence="1 2">
    <name type="scientific">Streptomyces acidiscabies</name>
    <dbReference type="NCBI Taxonomy" id="42234"/>
    <lineage>
        <taxon>Bacteria</taxon>
        <taxon>Bacillati</taxon>
        <taxon>Actinomycetota</taxon>
        <taxon>Actinomycetes</taxon>
        <taxon>Kitasatosporales</taxon>
        <taxon>Streptomycetaceae</taxon>
        <taxon>Streptomyces</taxon>
    </lineage>
</organism>
<protein>
    <recommendedName>
        <fullName evidence="3">CRISPR-associated protein Cse2</fullName>
    </recommendedName>
</protein>